<protein>
    <submittedName>
        <fullName evidence="10">Multicomponent Na+:H+ antiporter subunit D</fullName>
    </submittedName>
</protein>
<evidence type="ECO:0000256" key="7">
    <source>
        <dbReference type="RuleBase" id="RU000320"/>
    </source>
</evidence>
<feature type="transmembrane region" description="Helical" evidence="8">
    <location>
        <begin position="274"/>
        <end position="302"/>
    </location>
</feature>
<feature type="transmembrane region" description="Helical" evidence="8">
    <location>
        <begin position="213"/>
        <end position="233"/>
    </location>
</feature>
<keyword evidence="4 7" id="KW-0812">Transmembrane</keyword>
<dbReference type="RefSeq" id="WP_220138273.1">
    <property type="nucleotide sequence ID" value="NZ_CCXJ01000043.1"/>
</dbReference>
<feature type="transmembrane region" description="Helical" evidence="8">
    <location>
        <begin position="420"/>
        <end position="444"/>
    </location>
</feature>
<evidence type="ECO:0000256" key="4">
    <source>
        <dbReference type="ARBA" id="ARBA00022692"/>
    </source>
</evidence>
<gene>
    <name evidence="10" type="ORF">J2S59_002499</name>
</gene>
<dbReference type="InterPro" id="IPR001750">
    <property type="entry name" value="ND/Mrp_TM"/>
</dbReference>
<proteinExistence type="inferred from homology"/>
<evidence type="ECO:0000313" key="11">
    <source>
        <dbReference type="Proteomes" id="UP001240447"/>
    </source>
</evidence>
<evidence type="ECO:0000259" key="9">
    <source>
        <dbReference type="Pfam" id="PF00361"/>
    </source>
</evidence>
<keyword evidence="3" id="KW-1003">Cell membrane</keyword>
<feature type="transmembrane region" description="Helical" evidence="8">
    <location>
        <begin position="382"/>
        <end position="400"/>
    </location>
</feature>
<evidence type="ECO:0000256" key="6">
    <source>
        <dbReference type="ARBA" id="ARBA00023136"/>
    </source>
</evidence>
<dbReference type="EMBL" id="JAUSQM010000001">
    <property type="protein sequence ID" value="MDP9822690.1"/>
    <property type="molecule type" value="Genomic_DNA"/>
</dbReference>
<comment type="subcellular location">
    <subcellularLocation>
        <location evidence="1">Cell membrane</location>
        <topology evidence="1">Multi-pass membrane protein</topology>
    </subcellularLocation>
    <subcellularLocation>
        <location evidence="7">Membrane</location>
        <topology evidence="7">Multi-pass membrane protein</topology>
    </subcellularLocation>
</comment>
<feature type="transmembrane region" description="Helical" evidence="8">
    <location>
        <begin position="170"/>
        <end position="193"/>
    </location>
</feature>
<dbReference type="PANTHER" id="PTHR42703">
    <property type="entry name" value="NADH DEHYDROGENASE"/>
    <property type="match status" value="1"/>
</dbReference>
<feature type="domain" description="NADH:quinone oxidoreductase/Mrp antiporter transmembrane" evidence="9">
    <location>
        <begin position="134"/>
        <end position="430"/>
    </location>
</feature>
<feature type="transmembrane region" description="Helical" evidence="8">
    <location>
        <begin position="40"/>
        <end position="58"/>
    </location>
</feature>
<feature type="transmembrane region" description="Helical" evidence="8">
    <location>
        <begin position="245"/>
        <end position="268"/>
    </location>
</feature>
<comment type="similarity">
    <text evidence="2">Belongs to the CPA3 antiporters (TC 2.A.63) subunit D family.</text>
</comment>
<dbReference type="PANTHER" id="PTHR42703:SF1">
    <property type="entry name" value="NA(+)_H(+) ANTIPORTER SUBUNIT D1"/>
    <property type="match status" value="1"/>
</dbReference>
<reference evidence="10 11" key="1">
    <citation type="submission" date="2023-07" db="EMBL/GenBank/DDBJ databases">
        <title>Sequencing the genomes of 1000 actinobacteria strains.</title>
        <authorList>
            <person name="Klenk H.-P."/>
        </authorList>
    </citation>
    <scope>NUCLEOTIDE SEQUENCE [LARGE SCALE GENOMIC DNA]</scope>
    <source>
        <strain evidence="10 11">GD13</strain>
    </source>
</reference>
<feature type="transmembrane region" description="Helical" evidence="8">
    <location>
        <begin position="141"/>
        <end position="158"/>
    </location>
</feature>
<evidence type="ECO:0000256" key="1">
    <source>
        <dbReference type="ARBA" id="ARBA00004651"/>
    </source>
</evidence>
<evidence type="ECO:0000256" key="5">
    <source>
        <dbReference type="ARBA" id="ARBA00022989"/>
    </source>
</evidence>
<feature type="transmembrane region" description="Helical" evidence="8">
    <location>
        <begin position="6"/>
        <end position="28"/>
    </location>
</feature>
<feature type="transmembrane region" description="Helical" evidence="8">
    <location>
        <begin position="78"/>
        <end position="105"/>
    </location>
</feature>
<feature type="transmembrane region" description="Helical" evidence="8">
    <location>
        <begin position="470"/>
        <end position="492"/>
    </location>
</feature>
<keyword evidence="5 8" id="KW-1133">Transmembrane helix</keyword>
<evidence type="ECO:0000256" key="2">
    <source>
        <dbReference type="ARBA" id="ARBA00005346"/>
    </source>
</evidence>
<evidence type="ECO:0000256" key="8">
    <source>
        <dbReference type="SAM" id="Phobius"/>
    </source>
</evidence>
<evidence type="ECO:0000313" key="10">
    <source>
        <dbReference type="EMBL" id="MDP9822690.1"/>
    </source>
</evidence>
<sequence length="509" mass="53049">MSENAAVTYSVVPLLMLLSSLIPAAVIFTLREDQVRLRTTFNLAGAIAKVGFVIALIPPVVDGQKLRASMPWAPGLEIVLVTDAFALFFVGLSALLWLLTTIYAIGYLEGSPNRSRFFGFFSLCVTATTGIALSSNLLTFLLFYELLTLVTYPLVAHRGTKAAHDGARTYLAYTLGGGVVLLGGVVWLTALVGPVEFTAGGVQEVADLAAERPATAAAVAGVLLAGLAVKAAIFPLHGWLPVAMVAPAPVSALLHAVAVVKAGAFGIVRVVHDVFGVAVLADLGVLSVLAAFAAFTIVYGSLRALMQDDLKKRLAYSTVSQLSYVALGAALLAPMATAGALVHIVHQGLMKITLFFCAGLFAEVLGLSKVSQLAGVGRRMPVTSAAFTVGALGMIGLPPIAGFVSKWPLALGGLDAGHPWVVAVLVTSTLLNAAYFLPILYTLWVADPEEGAEWSTAPHRERPGALEAPLPLLVPAALTACFALAVGVLAGWDYSPWALAQLIAEGSYP</sequence>
<feature type="transmembrane region" description="Helical" evidence="8">
    <location>
        <begin position="352"/>
        <end position="370"/>
    </location>
</feature>
<evidence type="ECO:0000256" key="3">
    <source>
        <dbReference type="ARBA" id="ARBA00022475"/>
    </source>
</evidence>
<dbReference type="PRINTS" id="PR01434">
    <property type="entry name" value="NADHDHGNASE5"/>
</dbReference>
<dbReference type="Proteomes" id="UP001240447">
    <property type="component" value="Unassembled WGS sequence"/>
</dbReference>
<name>A0ABT9NRK9_9ACTN</name>
<accession>A0ABT9NRK9</accession>
<feature type="transmembrane region" description="Helical" evidence="8">
    <location>
        <begin position="117"/>
        <end position="135"/>
    </location>
</feature>
<feature type="transmembrane region" description="Helical" evidence="8">
    <location>
        <begin position="322"/>
        <end position="346"/>
    </location>
</feature>
<keyword evidence="11" id="KW-1185">Reference proteome</keyword>
<comment type="caution">
    <text evidence="10">The sequence shown here is derived from an EMBL/GenBank/DDBJ whole genome shotgun (WGS) entry which is preliminary data.</text>
</comment>
<dbReference type="Pfam" id="PF00361">
    <property type="entry name" value="Proton_antipo_M"/>
    <property type="match status" value="1"/>
</dbReference>
<organism evidence="10 11">
    <name type="scientific">Nocardioides massiliensis</name>
    <dbReference type="NCBI Taxonomy" id="1325935"/>
    <lineage>
        <taxon>Bacteria</taxon>
        <taxon>Bacillati</taxon>
        <taxon>Actinomycetota</taxon>
        <taxon>Actinomycetes</taxon>
        <taxon>Propionibacteriales</taxon>
        <taxon>Nocardioidaceae</taxon>
        <taxon>Nocardioides</taxon>
    </lineage>
</organism>
<dbReference type="InterPro" id="IPR050586">
    <property type="entry name" value="CPA3_Na-H_Antiporter_D"/>
</dbReference>
<keyword evidence="6 8" id="KW-0472">Membrane</keyword>